<name>A0AAV6FS14_9TELE</name>
<evidence type="ECO:0000256" key="1">
    <source>
        <dbReference type="ARBA" id="ARBA00010106"/>
    </source>
</evidence>
<keyword evidence="4" id="KW-1185">Reference proteome</keyword>
<organism evidence="3 4">
    <name type="scientific">Alosa alosa</name>
    <name type="common">allis shad</name>
    <dbReference type="NCBI Taxonomy" id="278164"/>
    <lineage>
        <taxon>Eukaryota</taxon>
        <taxon>Metazoa</taxon>
        <taxon>Chordata</taxon>
        <taxon>Craniata</taxon>
        <taxon>Vertebrata</taxon>
        <taxon>Euteleostomi</taxon>
        <taxon>Actinopterygii</taxon>
        <taxon>Neopterygii</taxon>
        <taxon>Teleostei</taxon>
        <taxon>Clupei</taxon>
        <taxon>Clupeiformes</taxon>
        <taxon>Clupeoidei</taxon>
        <taxon>Clupeidae</taxon>
        <taxon>Alosa</taxon>
    </lineage>
</organism>
<dbReference type="EMBL" id="JADWDJ010000021">
    <property type="protein sequence ID" value="KAG5263960.1"/>
    <property type="molecule type" value="Genomic_DNA"/>
</dbReference>
<comment type="caution">
    <text evidence="3">The sequence shown here is derived from an EMBL/GenBank/DDBJ whole genome shotgun (WGS) entry which is preliminary data.</text>
</comment>
<sequence length="231" mass="24645">MMHQVANNNNDYGLGGLSEEGQHSASHFELCSSQTKQFYPSVPPPSAALQLPLSSLPPMPQSMLKPMSCQMQDNPNDFHPQSVRMRSSNEAPEGSKKKKGLGKSGRRGRPSGTTKSAGYRTSTGRPPGTTRAAGFKTSPGRPLGTTKAAGYKVSPGRPPGSIKTLARLNKLEYGTSNGAPFPYAMMQKRALSEAAVKEKDNNDQRCAQVFELESGSSLKTLSSSPSQVSSL</sequence>
<feature type="compositionally biased region" description="Polar residues" evidence="2">
    <location>
        <begin position="1"/>
        <end position="11"/>
    </location>
</feature>
<protein>
    <submittedName>
        <fullName evidence="3">Uncharacterized protein</fullName>
    </submittedName>
</protein>
<feature type="region of interest" description="Disordered" evidence="2">
    <location>
        <begin position="1"/>
        <end position="162"/>
    </location>
</feature>
<dbReference type="InterPro" id="IPR040419">
    <property type="entry name" value="DUF5568"/>
</dbReference>
<evidence type="ECO:0000256" key="2">
    <source>
        <dbReference type="SAM" id="MobiDB-lite"/>
    </source>
</evidence>
<dbReference type="Proteomes" id="UP000823561">
    <property type="component" value="Chromosome 21"/>
</dbReference>
<dbReference type="PANTHER" id="PTHR31894:SF0">
    <property type="entry name" value="UPF0461 PROTEIN C5ORF24"/>
    <property type="match status" value="1"/>
</dbReference>
<comment type="similarity">
    <text evidence="1">Belongs to the UPF0461 family.</text>
</comment>
<feature type="compositionally biased region" description="Low complexity" evidence="2">
    <location>
        <begin position="110"/>
        <end position="131"/>
    </location>
</feature>
<dbReference type="PANTHER" id="PTHR31894">
    <property type="entry name" value="UPF0461 PROTEIN C5ORF24"/>
    <property type="match status" value="1"/>
</dbReference>
<evidence type="ECO:0000313" key="4">
    <source>
        <dbReference type="Proteomes" id="UP000823561"/>
    </source>
</evidence>
<dbReference type="AlphaFoldDB" id="A0AAV6FS14"/>
<reference evidence="3" key="1">
    <citation type="submission" date="2020-10" db="EMBL/GenBank/DDBJ databases">
        <title>Chromosome-scale genome assembly of the Allis shad, Alosa alosa.</title>
        <authorList>
            <person name="Margot Z."/>
            <person name="Christophe K."/>
            <person name="Cabau C."/>
            <person name="Louis A."/>
            <person name="Berthelot C."/>
            <person name="Parey E."/>
            <person name="Roest Crollius H."/>
            <person name="Montfort J."/>
            <person name="Robinson-Rechavi M."/>
            <person name="Bucao C."/>
            <person name="Bouchez O."/>
            <person name="Gislard M."/>
            <person name="Lluch J."/>
            <person name="Milhes M."/>
            <person name="Lampietro C."/>
            <person name="Lopez Roques C."/>
            <person name="Donnadieu C."/>
            <person name="Braasch I."/>
            <person name="Desvignes T."/>
            <person name="Postlethwait J."/>
            <person name="Bobe J."/>
            <person name="Guiguen Y."/>
        </authorList>
    </citation>
    <scope>NUCLEOTIDE SEQUENCE</scope>
    <source>
        <strain evidence="3">M-15738</strain>
        <tissue evidence="3">Blood</tissue>
    </source>
</reference>
<gene>
    <name evidence="3" type="ORF">AALO_G00270560</name>
</gene>
<feature type="compositionally biased region" description="Basic residues" evidence="2">
    <location>
        <begin position="96"/>
        <end position="109"/>
    </location>
</feature>
<evidence type="ECO:0000313" key="3">
    <source>
        <dbReference type="EMBL" id="KAG5263960.1"/>
    </source>
</evidence>
<accession>A0AAV6FS14</accession>
<dbReference type="Pfam" id="PF17724">
    <property type="entry name" value="DUF5568"/>
    <property type="match status" value="1"/>
</dbReference>
<proteinExistence type="inferred from homology"/>